<keyword evidence="4" id="KW-1185">Reference proteome</keyword>
<reference evidence="4" key="1">
    <citation type="submission" date="2017-01" db="EMBL/GenBank/DDBJ databases">
        <authorList>
            <person name="Varghese N."/>
            <person name="Submissions S."/>
        </authorList>
    </citation>
    <scope>NUCLEOTIDE SEQUENCE [LARGE SCALE GENOMIC DNA]</scope>
    <source>
        <strain evidence="4">DSM 21768</strain>
    </source>
</reference>
<keyword evidence="2" id="KW-0812">Transmembrane</keyword>
<sequence>MEQKRLKPPTKHPLQGNSQLKTPCTRQGADIKKHGIDYNMKNIHFKQILNEIISLAKTAGVKYDGNISQKCKAVVPNCPNWLFLRPSYTQNLHTADFRPFMLWLILQNKPIGEYAERLLYIPRVKPQHPFMGKLLKKCKGVFTMKTIKNPLISTLTPFPLVARFILGLAFGLPIACLVIGFLSVMGV</sequence>
<keyword evidence="2" id="KW-1133">Transmembrane helix</keyword>
<proteinExistence type="predicted"/>
<evidence type="ECO:0000256" key="1">
    <source>
        <dbReference type="SAM" id="MobiDB-lite"/>
    </source>
</evidence>
<feature type="compositionally biased region" description="Polar residues" evidence="1">
    <location>
        <begin position="15"/>
        <end position="25"/>
    </location>
</feature>
<dbReference type="Proteomes" id="UP000187495">
    <property type="component" value="Unassembled WGS sequence"/>
</dbReference>
<feature type="region of interest" description="Disordered" evidence="1">
    <location>
        <begin position="1"/>
        <end position="25"/>
    </location>
</feature>
<keyword evidence="2" id="KW-0472">Membrane</keyword>
<feature type="compositionally biased region" description="Basic residues" evidence="1">
    <location>
        <begin position="1"/>
        <end position="10"/>
    </location>
</feature>
<name>A0A1N7GBM4_9GAMM</name>
<organism evidence="3 4">
    <name type="scientific">Moraxella cuniculi DSM 21768</name>
    <dbReference type="NCBI Taxonomy" id="1122245"/>
    <lineage>
        <taxon>Bacteria</taxon>
        <taxon>Pseudomonadati</taxon>
        <taxon>Pseudomonadota</taxon>
        <taxon>Gammaproteobacteria</taxon>
        <taxon>Moraxellales</taxon>
        <taxon>Moraxellaceae</taxon>
        <taxon>Moraxella</taxon>
    </lineage>
</organism>
<dbReference type="EMBL" id="FTNU01000032">
    <property type="protein sequence ID" value="SIS09981.1"/>
    <property type="molecule type" value="Genomic_DNA"/>
</dbReference>
<dbReference type="STRING" id="34061.B0189_10940"/>
<evidence type="ECO:0000313" key="3">
    <source>
        <dbReference type="EMBL" id="SIS09981.1"/>
    </source>
</evidence>
<accession>A0A1N7GBM4</accession>
<evidence type="ECO:0000313" key="4">
    <source>
        <dbReference type="Proteomes" id="UP000187495"/>
    </source>
</evidence>
<feature type="transmembrane region" description="Helical" evidence="2">
    <location>
        <begin position="160"/>
        <end position="184"/>
    </location>
</feature>
<gene>
    <name evidence="3" type="ORF">SAMN02745664_1326</name>
</gene>
<protein>
    <submittedName>
        <fullName evidence="3">Uncharacterized protein</fullName>
    </submittedName>
</protein>
<evidence type="ECO:0000256" key="2">
    <source>
        <dbReference type="SAM" id="Phobius"/>
    </source>
</evidence>
<dbReference type="AlphaFoldDB" id="A0A1N7GBM4"/>